<keyword evidence="2" id="KW-1185">Reference proteome</keyword>
<organism evidence="1 2">
    <name type="scientific">Thalictrum thalictroides</name>
    <name type="common">Rue-anemone</name>
    <name type="synonym">Anemone thalictroides</name>
    <dbReference type="NCBI Taxonomy" id="46969"/>
    <lineage>
        <taxon>Eukaryota</taxon>
        <taxon>Viridiplantae</taxon>
        <taxon>Streptophyta</taxon>
        <taxon>Embryophyta</taxon>
        <taxon>Tracheophyta</taxon>
        <taxon>Spermatophyta</taxon>
        <taxon>Magnoliopsida</taxon>
        <taxon>Ranunculales</taxon>
        <taxon>Ranunculaceae</taxon>
        <taxon>Thalictroideae</taxon>
        <taxon>Thalictrum</taxon>
    </lineage>
</organism>
<dbReference type="PANTHER" id="PTHR35546:SF130">
    <property type="entry name" value="EXPRESSED PROTEIN"/>
    <property type="match status" value="1"/>
</dbReference>
<evidence type="ECO:0000313" key="2">
    <source>
        <dbReference type="Proteomes" id="UP000554482"/>
    </source>
</evidence>
<evidence type="ECO:0000313" key="1">
    <source>
        <dbReference type="EMBL" id="KAF5205335.1"/>
    </source>
</evidence>
<protein>
    <recommendedName>
        <fullName evidence="3">F-box associated domain-containing protein</fullName>
    </recommendedName>
</protein>
<dbReference type="InterPro" id="IPR055290">
    <property type="entry name" value="At3g26010-like"/>
</dbReference>
<dbReference type="AlphaFoldDB" id="A0A7J6X8Z7"/>
<sequence>MSIFSPETKEWASHSLDLDPTSVQSSWVVRSIFFNGSLYKLSLPRHLLKFDTDQMGVRAIEFPNIVVRDDRIGCLGVLQGSLHYAWDDEELQMLVWMLGEGGPTEEWLLKHTIWLHSAVASVIHRFLVYAFHPSSDLLIVGNMSGIYRFDHATKRLENIIRLETEAFVYGGQYLIFLFSPNLSSLDSFSGSINLNHL</sequence>
<dbReference type="EMBL" id="JABWDY010004211">
    <property type="protein sequence ID" value="KAF5205335.1"/>
    <property type="molecule type" value="Genomic_DNA"/>
</dbReference>
<dbReference type="PANTHER" id="PTHR35546">
    <property type="entry name" value="F-BOX PROTEIN INTERACTION DOMAIN PROTEIN-RELATED"/>
    <property type="match status" value="1"/>
</dbReference>
<evidence type="ECO:0008006" key="3">
    <source>
        <dbReference type="Google" id="ProtNLM"/>
    </source>
</evidence>
<feature type="non-terminal residue" evidence="1">
    <location>
        <position position="197"/>
    </location>
</feature>
<proteinExistence type="predicted"/>
<reference evidence="1 2" key="1">
    <citation type="submission" date="2020-06" db="EMBL/GenBank/DDBJ databases">
        <title>Transcriptomic and genomic resources for Thalictrum thalictroides and T. hernandezii: Facilitating candidate gene discovery in an emerging model plant lineage.</title>
        <authorList>
            <person name="Arias T."/>
            <person name="Riano-Pachon D.M."/>
            <person name="Di Stilio V.S."/>
        </authorList>
    </citation>
    <scope>NUCLEOTIDE SEQUENCE [LARGE SCALE GENOMIC DNA]</scope>
    <source>
        <strain evidence="2">cv. WT478/WT964</strain>
        <tissue evidence="1">Leaves</tissue>
    </source>
</reference>
<dbReference type="Proteomes" id="UP000554482">
    <property type="component" value="Unassembled WGS sequence"/>
</dbReference>
<gene>
    <name evidence="1" type="ORF">FRX31_005079</name>
</gene>
<dbReference type="OrthoDB" id="626202at2759"/>
<accession>A0A7J6X8Z7</accession>
<name>A0A7J6X8Z7_THATH</name>
<comment type="caution">
    <text evidence="1">The sequence shown here is derived from an EMBL/GenBank/DDBJ whole genome shotgun (WGS) entry which is preliminary data.</text>
</comment>